<accession>A0A4U1IDB7</accession>
<comment type="caution">
    <text evidence="2">The sequence shown here is derived from an EMBL/GenBank/DDBJ whole genome shotgun (WGS) entry which is preliminary data.</text>
</comment>
<evidence type="ECO:0000256" key="1">
    <source>
        <dbReference type="SAM" id="MobiDB-lite"/>
    </source>
</evidence>
<protein>
    <submittedName>
        <fullName evidence="2">Uncharacterized protein</fullName>
    </submittedName>
</protein>
<sequence length="97" mass="10230">MAKVVSARSQFEEVSSLLCALKYMASAAAAGSVHSGSNEGRAVNEFSYGVFGWCEVIEERMERLWALLPDGGAPSSTVSEISHAKTDDVPHGELAAA</sequence>
<proteinExistence type="predicted"/>
<keyword evidence="3" id="KW-1185">Reference proteome</keyword>
<dbReference type="Proteomes" id="UP000305539">
    <property type="component" value="Unassembled WGS sequence"/>
</dbReference>
<feature type="compositionally biased region" description="Basic and acidic residues" evidence="1">
    <location>
        <begin position="82"/>
        <end position="91"/>
    </location>
</feature>
<name>A0A4U1IDB7_9BURK</name>
<gene>
    <name evidence="2" type="ORF">FAZ69_04005</name>
</gene>
<feature type="region of interest" description="Disordered" evidence="1">
    <location>
        <begin position="72"/>
        <end position="97"/>
    </location>
</feature>
<dbReference type="OrthoDB" id="9950482at2"/>
<evidence type="ECO:0000313" key="2">
    <source>
        <dbReference type="EMBL" id="TKC91619.1"/>
    </source>
</evidence>
<organism evidence="2 3">
    <name type="scientific">Trinickia terrae</name>
    <dbReference type="NCBI Taxonomy" id="2571161"/>
    <lineage>
        <taxon>Bacteria</taxon>
        <taxon>Pseudomonadati</taxon>
        <taxon>Pseudomonadota</taxon>
        <taxon>Betaproteobacteria</taxon>
        <taxon>Burkholderiales</taxon>
        <taxon>Burkholderiaceae</taxon>
        <taxon>Trinickia</taxon>
    </lineage>
</organism>
<dbReference type="AlphaFoldDB" id="A0A4U1IDB7"/>
<reference evidence="2 3" key="1">
    <citation type="submission" date="2019-04" db="EMBL/GenBank/DDBJ databases">
        <title>Trinickia sp. 7GSK02, isolated from subtropical forest soil.</title>
        <authorList>
            <person name="Gao Z.-H."/>
            <person name="Qiu L.-H."/>
        </authorList>
    </citation>
    <scope>NUCLEOTIDE SEQUENCE [LARGE SCALE GENOMIC DNA]</scope>
    <source>
        <strain evidence="2 3">7GSK02</strain>
    </source>
</reference>
<dbReference type="RefSeq" id="WP_136892656.1">
    <property type="nucleotide sequence ID" value="NZ_SWJE01000002.1"/>
</dbReference>
<evidence type="ECO:0000313" key="3">
    <source>
        <dbReference type="Proteomes" id="UP000305539"/>
    </source>
</evidence>
<dbReference type="EMBL" id="SWJE01000002">
    <property type="protein sequence ID" value="TKC91619.1"/>
    <property type="molecule type" value="Genomic_DNA"/>
</dbReference>